<evidence type="ECO:0000313" key="4">
    <source>
        <dbReference type="Proteomes" id="UP000468420"/>
    </source>
</evidence>
<reference evidence="3 4" key="1">
    <citation type="submission" date="2018-08" db="EMBL/GenBank/DDBJ databases">
        <title>Complete genomic analysis of a Citrobacter pasteurii isolated from cockles (Cerastoderma edule) containing a new chromosomic qnrB allele.</title>
        <authorList>
            <person name="Rodrigues A."/>
            <person name="Baptista T."/>
            <person name="Quesada A."/>
            <person name="Campos M.J."/>
        </authorList>
    </citation>
    <scope>NUCLEOTIDE SEQUENCE [LARGE SCALE GENOMIC DNA]</scope>
    <source>
        <strain evidence="3 4">BA18</strain>
    </source>
</reference>
<proteinExistence type="predicted"/>
<name>A0A6N6JX24_9ENTR</name>
<feature type="non-terminal residue" evidence="3">
    <location>
        <position position="305"/>
    </location>
</feature>
<dbReference type="AlphaFoldDB" id="A0A6N6JX24"/>
<accession>A0A6N6JX24</accession>
<keyword evidence="1" id="KW-0175">Coiled coil</keyword>
<gene>
    <name evidence="3" type="ORF">DXF85_24100</name>
</gene>
<feature type="coiled-coil region" evidence="1">
    <location>
        <begin position="84"/>
        <end position="289"/>
    </location>
</feature>
<comment type="caution">
    <text evidence="3">The sequence shown here is derived from an EMBL/GenBank/DDBJ whole genome shotgun (WGS) entry which is preliminary data.</text>
</comment>
<evidence type="ECO:0000313" key="3">
    <source>
        <dbReference type="EMBL" id="KAA1272543.1"/>
    </source>
</evidence>
<sequence length="305" mass="33971">MRKISLIAASCFLMLLSDSVFSEDFLSKEHSMLLEKLSEDKVISNSGIPNSVVIAEPTTQIRANDLQGKITALERVNRLREAQYRIALEKNKELKRKLEASFAEGVNSQDKKTTNKSIAVDVKSELNNQSIILNKKISGLEKELADVTNQKEKLEQQTAKLAVLEKEKYDLSKQLTVLAASSKEAPKQRFLLEQQTKKLSYLETEKAKLLKQKVSSEQKIAQLALLEKDKIALEKDKADLIKQIADLNKSGSADALKQKLALGQQTAQLAVLEKDKATLAKQIADLNKSASADTARPHQRCRICS</sequence>
<protein>
    <submittedName>
        <fullName evidence="3">Uncharacterized protein</fullName>
    </submittedName>
</protein>
<feature type="chain" id="PRO_5026657819" evidence="2">
    <location>
        <begin position="23"/>
        <end position="305"/>
    </location>
</feature>
<organism evidence="3 4">
    <name type="scientific">Citrobacter pasteurii</name>
    <dbReference type="NCBI Taxonomy" id="1563222"/>
    <lineage>
        <taxon>Bacteria</taxon>
        <taxon>Pseudomonadati</taxon>
        <taxon>Pseudomonadota</taxon>
        <taxon>Gammaproteobacteria</taxon>
        <taxon>Enterobacterales</taxon>
        <taxon>Enterobacteriaceae</taxon>
        <taxon>Citrobacter</taxon>
    </lineage>
</organism>
<dbReference type="EMBL" id="QRDC01000038">
    <property type="protein sequence ID" value="KAA1272543.1"/>
    <property type="molecule type" value="Genomic_DNA"/>
</dbReference>
<dbReference type="RefSeq" id="WP_149692506.1">
    <property type="nucleotide sequence ID" value="NZ_QRDC01000038.1"/>
</dbReference>
<keyword evidence="2" id="KW-0732">Signal</keyword>
<evidence type="ECO:0000256" key="2">
    <source>
        <dbReference type="SAM" id="SignalP"/>
    </source>
</evidence>
<feature type="signal peptide" evidence="2">
    <location>
        <begin position="1"/>
        <end position="22"/>
    </location>
</feature>
<dbReference type="Proteomes" id="UP000468420">
    <property type="component" value="Unassembled WGS sequence"/>
</dbReference>
<evidence type="ECO:0000256" key="1">
    <source>
        <dbReference type="SAM" id="Coils"/>
    </source>
</evidence>